<dbReference type="PRINTS" id="PR00477">
    <property type="entry name" value="PHGLYCKINASE"/>
</dbReference>
<evidence type="ECO:0000256" key="6">
    <source>
        <dbReference type="ARBA" id="ARBA00022840"/>
    </source>
</evidence>
<sequence length="310" mass="34430">MNFRGKKVLLRVDFNVLPLKPREPRILKTISTIKYLLKKKAKIILLTHLETNDGKTPSTKKLFPYLKKFLPMGEIKLFENLRKFPGEKKNDLKFAKYLANLGDIYVNEAFSDSHRKHASIVLLPKLLPSSSGLLFKEEIKNLSRVFNPTHPFTLILGGGKIETKLPLLRTLLAKTDCVLLGGIIGNKFLKRKMISSGKIFLPIDVVESGGRIYDVGPKTIESWTPLINKSKLVVWNGPLGFLEKGFTDGTRKLVAALKKSKAKIIIGGGDTADCLPRNLPKNIFISTGGGAMLEFLAKGTLPGIEALKKQ</sequence>
<dbReference type="EMBL" id="MFIF01000002">
    <property type="protein sequence ID" value="OGF87681.1"/>
    <property type="molecule type" value="Genomic_DNA"/>
</dbReference>
<comment type="similarity">
    <text evidence="7">Belongs to the phosphoglycerate kinase family.</text>
</comment>
<dbReference type="InterPro" id="IPR001576">
    <property type="entry name" value="Phosphoglycerate_kinase"/>
</dbReference>
<organism evidence="8 9">
    <name type="scientific">Candidatus Giovannonibacteria bacterium RIFCSPLOWO2_01_FULL_46_32</name>
    <dbReference type="NCBI Taxonomy" id="1798353"/>
    <lineage>
        <taxon>Bacteria</taxon>
        <taxon>Candidatus Giovannoniibacteriota</taxon>
    </lineage>
</organism>
<dbReference type="Pfam" id="PF00162">
    <property type="entry name" value="PGK"/>
    <property type="match status" value="3"/>
</dbReference>
<comment type="catalytic activity">
    <reaction evidence="1 7">
        <text>(2R)-3-phosphoglycerate + ATP = (2R)-3-phospho-glyceroyl phosphate + ADP</text>
        <dbReference type="Rhea" id="RHEA:14801"/>
        <dbReference type="ChEBI" id="CHEBI:30616"/>
        <dbReference type="ChEBI" id="CHEBI:57604"/>
        <dbReference type="ChEBI" id="CHEBI:58272"/>
        <dbReference type="ChEBI" id="CHEBI:456216"/>
        <dbReference type="EC" id="2.7.2.3"/>
    </reaction>
</comment>
<dbReference type="GO" id="GO:0043531">
    <property type="term" value="F:ADP binding"/>
    <property type="evidence" value="ECO:0007669"/>
    <property type="project" value="TreeGrafter"/>
</dbReference>
<accession>A0A1F5XJP1</accession>
<evidence type="ECO:0000256" key="4">
    <source>
        <dbReference type="ARBA" id="ARBA00022741"/>
    </source>
</evidence>
<dbReference type="Gene3D" id="3.40.50.1260">
    <property type="entry name" value="Phosphoglycerate kinase, N-terminal domain"/>
    <property type="match status" value="4"/>
</dbReference>
<dbReference type="AlphaFoldDB" id="A0A1F5XJP1"/>
<name>A0A1F5XJP1_9BACT</name>
<keyword evidence="5 7" id="KW-0418">Kinase</keyword>
<dbReference type="GO" id="GO:0005524">
    <property type="term" value="F:ATP binding"/>
    <property type="evidence" value="ECO:0007669"/>
    <property type="project" value="UniProtKB-KW"/>
</dbReference>
<evidence type="ECO:0000256" key="3">
    <source>
        <dbReference type="ARBA" id="ARBA00022679"/>
    </source>
</evidence>
<dbReference type="GO" id="GO:0005829">
    <property type="term" value="C:cytosol"/>
    <property type="evidence" value="ECO:0007669"/>
    <property type="project" value="TreeGrafter"/>
</dbReference>
<gene>
    <name evidence="8" type="ORF">A3B19_01695</name>
</gene>
<evidence type="ECO:0000256" key="7">
    <source>
        <dbReference type="RuleBase" id="RU000532"/>
    </source>
</evidence>
<evidence type="ECO:0000313" key="9">
    <source>
        <dbReference type="Proteomes" id="UP000177346"/>
    </source>
</evidence>
<protein>
    <recommendedName>
        <fullName evidence="2 7">Phosphoglycerate kinase</fullName>
        <ecNumber evidence="2 7">2.7.2.3</ecNumber>
    </recommendedName>
</protein>
<keyword evidence="6" id="KW-0067">ATP-binding</keyword>
<evidence type="ECO:0000256" key="2">
    <source>
        <dbReference type="ARBA" id="ARBA00013061"/>
    </source>
</evidence>
<dbReference type="PANTHER" id="PTHR11406:SF23">
    <property type="entry name" value="PHOSPHOGLYCERATE KINASE 1, CHLOROPLASTIC-RELATED"/>
    <property type="match status" value="1"/>
</dbReference>
<proteinExistence type="inferred from homology"/>
<dbReference type="PANTHER" id="PTHR11406">
    <property type="entry name" value="PHOSPHOGLYCERATE KINASE"/>
    <property type="match status" value="1"/>
</dbReference>
<comment type="caution">
    <text evidence="8">The sequence shown here is derived from an EMBL/GenBank/DDBJ whole genome shotgun (WGS) entry which is preliminary data.</text>
</comment>
<dbReference type="InterPro" id="IPR015824">
    <property type="entry name" value="Phosphoglycerate_kinase_N"/>
</dbReference>
<dbReference type="GO" id="GO:0006094">
    <property type="term" value="P:gluconeogenesis"/>
    <property type="evidence" value="ECO:0007669"/>
    <property type="project" value="TreeGrafter"/>
</dbReference>
<dbReference type="InterPro" id="IPR036043">
    <property type="entry name" value="Phosphoglycerate_kinase_sf"/>
</dbReference>
<dbReference type="Proteomes" id="UP000177346">
    <property type="component" value="Unassembled WGS sequence"/>
</dbReference>
<reference evidence="8 9" key="1">
    <citation type="journal article" date="2016" name="Nat. Commun.">
        <title>Thousands of microbial genomes shed light on interconnected biogeochemical processes in an aquifer system.</title>
        <authorList>
            <person name="Anantharaman K."/>
            <person name="Brown C.T."/>
            <person name="Hug L.A."/>
            <person name="Sharon I."/>
            <person name="Castelle C.J."/>
            <person name="Probst A.J."/>
            <person name="Thomas B.C."/>
            <person name="Singh A."/>
            <person name="Wilkins M.J."/>
            <person name="Karaoz U."/>
            <person name="Brodie E.L."/>
            <person name="Williams K.H."/>
            <person name="Hubbard S.S."/>
            <person name="Banfield J.F."/>
        </authorList>
    </citation>
    <scope>NUCLEOTIDE SEQUENCE [LARGE SCALE GENOMIC DNA]</scope>
</reference>
<keyword evidence="4" id="KW-0547">Nucleotide-binding</keyword>
<dbReference type="EC" id="2.7.2.3" evidence="2 7"/>
<dbReference type="SUPFAM" id="SSF53748">
    <property type="entry name" value="Phosphoglycerate kinase"/>
    <property type="match status" value="1"/>
</dbReference>
<evidence type="ECO:0000256" key="5">
    <source>
        <dbReference type="ARBA" id="ARBA00022777"/>
    </source>
</evidence>
<keyword evidence="3 7" id="KW-0808">Transferase</keyword>
<dbReference type="GO" id="GO:0004618">
    <property type="term" value="F:phosphoglycerate kinase activity"/>
    <property type="evidence" value="ECO:0007669"/>
    <property type="project" value="UniProtKB-EC"/>
</dbReference>
<evidence type="ECO:0000313" key="8">
    <source>
        <dbReference type="EMBL" id="OGF87681.1"/>
    </source>
</evidence>
<dbReference type="GO" id="GO:0006096">
    <property type="term" value="P:glycolytic process"/>
    <property type="evidence" value="ECO:0007669"/>
    <property type="project" value="InterPro"/>
</dbReference>
<evidence type="ECO:0000256" key="1">
    <source>
        <dbReference type="ARBA" id="ARBA00000642"/>
    </source>
</evidence>